<evidence type="ECO:0000313" key="9">
    <source>
        <dbReference type="Proteomes" id="UP000001052"/>
    </source>
</evidence>
<dbReference type="Pfam" id="PF00155">
    <property type="entry name" value="Aminotran_1_2"/>
    <property type="match status" value="1"/>
</dbReference>
<dbReference type="GO" id="GO:0030170">
    <property type="term" value="F:pyridoxal phosphate binding"/>
    <property type="evidence" value="ECO:0007669"/>
    <property type="project" value="InterPro"/>
</dbReference>
<evidence type="ECO:0000256" key="1">
    <source>
        <dbReference type="ARBA" id="ARBA00001933"/>
    </source>
</evidence>
<dbReference type="GO" id="GO:0008483">
    <property type="term" value="F:transaminase activity"/>
    <property type="evidence" value="ECO:0007669"/>
    <property type="project" value="UniProtKB-KW"/>
</dbReference>
<dbReference type="PROSITE" id="PS00105">
    <property type="entry name" value="AA_TRANSFER_CLASS_1"/>
    <property type="match status" value="1"/>
</dbReference>
<dbReference type="Gene3D" id="3.90.1150.10">
    <property type="entry name" value="Aspartate Aminotransferase, domain 1"/>
    <property type="match status" value="1"/>
</dbReference>
<dbReference type="FunFam" id="3.40.640.10:FF:000033">
    <property type="entry name" value="Aspartate aminotransferase"/>
    <property type="match status" value="1"/>
</dbReference>
<evidence type="ECO:0000313" key="8">
    <source>
        <dbReference type="EMBL" id="ACV67381.1"/>
    </source>
</evidence>
<dbReference type="STRING" id="485915.Dret_0079"/>
<dbReference type="InterPro" id="IPR015422">
    <property type="entry name" value="PyrdxlP-dep_Trfase_small"/>
</dbReference>
<keyword evidence="5" id="KW-0663">Pyridoxal phosphate</keyword>
<dbReference type="PANTHER" id="PTHR46383">
    <property type="entry name" value="ASPARTATE AMINOTRANSFERASE"/>
    <property type="match status" value="1"/>
</dbReference>
<evidence type="ECO:0000259" key="7">
    <source>
        <dbReference type="Pfam" id="PF00155"/>
    </source>
</evidence>
<evidence type="ECO:0000256" key="6">
    <source>
        <dbReference type="RuleBase" id="RU000481"/>
    </source>
</evidence>
<dbReference type="EC" id="2.6.1.-" evidence="6"/>
<dbReference type="SUPFAM" id="SSF53383">
    <property type="entry name" value="PLP-dependent transferases"/>
    <property type="match status" value="1"/>
</dbReference>
<dbReference type="RefSeq" id="WP_015750540.1">
    <property type="nucleotide sequence ID" value="NC_013223.1"/>
</dbReference>
<dbReference type="InterPro" id="IPR015424">
    <property type="entry name" value="PyrdxlP-dep_Trfase"/>
</dbReference>
<keyword evidence="9" id="KW-1185">Reference proteome</keyword>
<evidence type="ECO:0000256" key="2">
    <source>
        <dbReference type="ARBA" id="ARBA00007441"/>
    </source>
</evidence>
<sequence length="392" mass="42163">MRIATRLSQIKPSPTLGLNAQIQEMKAEGRSVVSLAVGEPDFPTPAHVCQAAKAAVDEGFTGYTAVPGMPSLRQAVAGYYQTQYQVQAQADNTIVSNGGKQVLYNLLQALVEPGDEVLLPVPYWVSYPPLVALAGGIVQEVPSTAADDFLVTADQLEACRTPQSRFLILNTPSNPTGSHYSQQQLDALIEWALSHDIFVICDEIYDQLIYPPAGPATASRWWQQAPDKIAVVNGLSKSFAMTGWRIGFGLAHADLIKAMTKLQGQSTSNICSIAQRAAEAALTGTWDQVRTMRDSFAKRRDLALEYIAAWPGTTCPRPAGAFYLFPHLGDCLEGSAIPDSAALASHILEQTGIAVVPGSAFGDDACLRLSYAVDETTLTDALERIGKVLQQL</sequence>
<dbReference type="PANTHER" id="PTHR46383:SF1">
    <property type="entry name" value="ASPARTATE AMINOTRANSFERASE"/>
    <property type="match status" value="1"/>
</dbReference>
<dbReference type="KEGG" id="drt:Dret_0079"/>
<keyword evidence="3 6" id="KW-0032">Aminotransferase</keyword>
<reference evidence="9" key="1">
    <citation type="submission" date="2009-09" db="EMBL/GenBank/DDBJ databases">
        <title>The complete chromosome of Desulfohalobium retbaense DSM 5692.</title>
        <authorList>
            <consortium name="US DOE Joint Genome Institute (JGI-PGF)"/>
            <person name="Lucas S."/>
            <person name="Copeland A."/>
            <person name="Lapidus A."/>
            <person name="Glavina del Rio T."/>
            <person name="Dalin E."/>
            <person name="Tice H."/>
            <person name="Bruce D."/>
            <person name="Goodwin L."/>
            <person name="Pitluck S."/>
            <person name="Kyrpides N."/>
            <person name="Mavromatis K."/>
            <person name="Ivanova N."/>
            <person name="Mikhailova N."/>
            <person name="Munk A.C."/>
            <person name="Brettin T."/>
            <person name="Detter J.C."/>
            <person name="Han C."/>
            <person name="Tapia R."/>
            <person name="Larimer F."/>
            <person name="Land M."/>
            <person name="Hauser L."/>
            <person name="Markowitz V."/>
            <person name="Cheng J.-F."/>
            <person name="Hugenholtz P."/>
            <person name="Woyke T."/>
            <person name="Wu D."/>
            <person name="Spring S."/>
            <person name="Klenk H.-P."/>
            <person name="Eisen J.A."/>
        </authorList>
    </citation>
    <scope>NUCLEOTIDE SEQUENCE [LARGE SCALE GENOMIC DNA]</scope>
    <source>
        <strain evidence="9">DSM 5692</strain>
    </source>
</reference>
<dbReference type="InterPro" id="IPR015421">
    <property type="entry name" value="PyrdxlP-dep_Trfase_major"/>
</dbReference>
<proteinExistence type="inferred from homology"/>
<dbReference type="InterPro" id="IPR050596">
    <property type="entry name" value="AspAT/PAT-like"/>
</dbReference>
<evidence type="ECO:0000256" key="3">
    <source>
        <dbReference type="ARBA" id="ARBA00022576"/>
    </source>
</evidence>
<gene>
    <name evidence="8" type="ordered locus">Dret_0079</name>
</gene>
<dbReference type="OrthoDB" id="9804474at2"/>
<reference evidence="8 9" key="2">
    <citation type="journal article" date="2010" name="Stand. Genomic Sci.">
        <title>Complete genome sequence of Desulfohalobium retbaense type strain (HR(100)).</title>
        <authorList>
            <person name="Spring S."/>
            <person name="Nolan M."/>
            <person name="Lapidus A."/>
            <person name="Glavina Del Rio T."/>
            <person name="Copeland A."/>
            <person name="Tice H."/>
            <person name="Cheng J.F."/>
            <person name="Lucas S."/>
            <person name="Land M."/>
            <person name="Chen F."/>
            <person name="Bruce D."/>
            <person name="Goodwin L."/>
            <person name="Pitluck S."/>
            <person name="Ivanova N."/>
            <person name="Mavromatis K."/>
            <person name="Mikhailova N."/>
            <person name="Pati A."/>
            <person name="Chen A."/>
            <person name="Palaniappan K."/>
            <person name="Hauser L."/>
            <person name="Chang Y.J."/>
            <person name="Jeffries C.D."/>
            <person name="Munk C."/>
            <person name="Kiss H."/>
            <person name="Chain P."/>
            <person name="Han C."/>
            <person name="Brettin T."/>
            <person name="Detter J.C."/>
            <person name="Schuler E."/>
            <person name="Goker M."/>
            <person name="Rohde M."/>
            <person name="Bristow J."/>
            <person name="Eisen J.A."/>
            <person name="Markowitz V."/>
            <person name="Hugenholtz P."/>
            <person name="Kyrpides N.C."/>
            <person name="Klenk H.P."/>
        </authorList>
    </citation>
    <scope>NUCLEOTIDE SEQUENCE [LARGE SCALE GENOMIC DNA]</scope>
    <source>
        <strain evidence="8 9">DSM 5692</strain>
    </source>
</reference>
<evidence type="ECO:0000256" key="5">
    <source>
        <dbReference type="ARBA" id="ARBA00022898"/>
    </source>
</evidence>
<dbReference type="AlphaFoldDB" id="C8WZA6"/>
<dbReference type="HOGENOM" id="CLU_017584_4_3_7"/>
<dbReference type="CDD" id="cd00609">
    <property type="entry name" value="AAT_like"/>
    <property type="match status" value="1"/>
</dbReference>
<dbReference type="GO" id="GO:0006520">
    <property type="term" value="P:amino acid metabolic process"/>
    <property type="evidence" value="ECO:0007669"/>
    <property type="project" value="InterPro"/>
</dbReference>
<dbReference type="Proteomes" id="UP000001052">
    <property type="component" value="Chromosome"/>
</dbReference>
<keyword evidence="4 6" id="KW-0808">Transferase</keyword>
<dbReference type="EMBL" id="CP001734">
    <property type="protein sequence ID" value="ACV67381.1"/>
    <property type="molecule type" value="Genomic_DNA"/>
</dbReference>
<protein>
    <recommendedName>
        <fullName evidence="6">Aminotransferase</fullName>
        <ecNumber evidence="6">2.6.1.-</ecNumber>
    </recommendedName>
</protein>
<evidence type="ECO:0000256" key="4">
    <source>
        <dbReference type="ARBA" id="ARBA00022679"/>
    </source>
</evidence>
<name>C8WZA6_DESRD</name>
<accession>C8WZA6</accession>
<comment type="cofactor">
    <cofactor evidence="1 6">
        <name>pyridoxal 5'-phosphate</name>
        <dbReference type="ChEBI" id="CHEBI:597326"/>
    </cofactor>
</comment>
<comment type="similarity">
    <text evidence="2 6">Belongs to the class-I pyridoxal-phosphate-dependent aminotransferase family.</text>
</comment>
<organism evidence="8 9">
    <name type="scientific">Desulfohalobium retbaense (strain ATCC 49708 / DSM 5692 / JCM 16813 / HR100)</name>
    <dbReference type="NCBI Taxonomy" id="485915"/>
    <lineage>
        <taxon>Bacteria</taxon>
        <taxon>Pseudomonadati</taxon>
        <taxon>Thermodesulfobacteriota</taxon>
        <taxon>Desulfovibrionia</taxon>
        <taxon>Desulfovibrionales</taxon>
        <taxon>Desulfohalobiaceae</taxon>
        <taxon>Desulfohalobium</taxon>
    </lineage>
</organism>
<dbReference type="Gene3D" id="3.40.640.10">
    <property type="entry name" value="Type I PLP-dependent aspartate aminotransferase-like (Major domain)"/>
    <property type="match status" value="1"/>
</dbReference>
<dbReference type="eggNOG" id="COG0436">
    <property type="taxonomic scope" value="Bacteria"/>
</dbReference>
<dbReference type="InterPro" id="IPR004839">
    <property type="entry name" value="Aminotransferase_I/II_large"/>
</dbReference>
<dbReference type="InterPro" id="IPR004838">
    <property type="entry name" value="NHTrfase_class1_PyrdxlP-BS"/>
</dbReference>
<feature type="domain" description="Aminotransferase class I/classII large" evidence="7">
    <location>
        <begin position="31"/>
        <end position="385"/>
    </location>
</feature>